<dbReference type="AlphaFoldDB" id="A0A418V7E7"/>
<organism evidence="2 3">
    <name type="scientific">Deinococcus cavernae</name>
    <dbReference type="NCBI Taxonomy" id="2320857"/>
    <lineage>
        <taxon>Bacteria</taxon>
        <taxon>Thermotogati</taxon>
        <taxon>Deinococcota</taxon>
        <taxon>Deinococci</taxon>
        <taxon>Deinococcales</taxon>
        <taxon>Deinococcaceae</taxon>
        <taxon>Deinococcus</taxon>
    </lineage>
</organism>
<proteinExistence type="predicted"/>
<name>A0A418V7E7_9DEIO</name>
<protein>
    <recommendedName>
        <fullName evidence="4">Polymer-forming cytoskeletal protein</fullName>
    </recommendedName>
</protein>
<dbReference type="Proteomes" id="UP000286287">
    <property type="component" value="Unassembled WGS sequence"/>
</dbReference>
<comment type="caution">
    <text evidence="2">The sequence shown here is derived from an EMBL/GenBank/DDBJ whole genome shotgun (WGS) entry which is preliminary data.</text>
</comment>
<evidence type="ECO:0000313" key="2">
    <source>
        <dbReference type="EMBL" id="RJF72028.1"/>
    </source>
</evidence>
<dbReference type="OrthoDB" id="571373at2"/>
<reference evidence="2 3" key="1">
    <citation type="submission" date="2018-09" db="EMBL/GenBank/DDBJ databases">
        <authorList>
            <person name="Zhu H."/>
        </authorList>
    </citation>
    <scope>NUCLEOTIDE SEQUENCE [LARGE SCALE GENOMIC DNA]</scope>
    <source>
        <strain evidence="2 3">K2S05-167</strain>
    </source>
</reference>
<dbReference type="EMBL" id="QYUJ01000014">
    <property type="protein sequence ID" value="RJF72028.1"/>
    <property type="molecule type" value="Genomic_DNA"/>
</dbReference>
<dbReference type="RefSeq" id="WP_119763758.1">
    <property type="nucleotide sequence ID" value="NZ_QYUJ01000014.1"/>
</dbReference>
<keyword evidence="3" id="KW-1185">Reference proteome</keyword>
<feature type="signal peptide" evidence="1">
    <location>
        <begin position="1"/>
        <end position="21"/>
    </location>
</feature>
<evidence type="ECO:0000313" key="3">
    <source>
        <dbReference type="Proteomes" id="UP000286287"/>
    </source>
</evidence>
<gene>
    <name evidence="2" type="ORF">D3875_11135</name>
</gene>
<dbReference type="Gene3D" id="2.160.20.20">
    <property type="match status" value="1"/>
</dbReference>
<accession>A0A418V7E7</accession>
<feature type="chain" id="PRO_5018981451" description="Polymer-forming cytoskeletal protein" evidence="1">
    <location>
        <begin position="22"/>
        <end position="189"/>
    </location>
</feature>
<evidence type="ECO:0000256" key="1">
    <source>
        <dbReference type="SAM" id="SignalP"/>
    </source>
</evidence>
<sequence length="189" mass="19686">MTPVLSLLATLSVLPSSDVSALELSVPAVTSPAAAVSSLDLAQARGTVTLTCRGTLTSRNIAANILVPAGATCLLNDVMVTGNVQVQSGASLTVRNANVQGFVSGRAGFRHLDVQGSIVQGEVRAEEGGSFNLNDSQVTGHVRVSRNTGPVRIAHATLNRDLECWSNRAAPTGTWLRVDGRQLGQCSRL</sequence>
<evidence type="ECO:0008006" key="4">
    <source>
        <dbReference type="Google" id="ProtNLM"/>
    </source>
</evidence>
<keyword evidence="1" id="KW-0732">Signal</keyword>
<dbReference type="InterPro" id="IPR012332">
    <property type="entry name" value="Autotransporter_pectin_lyase_C"/>
</dbReference>